<accession>A0A0F9KZS9</accession>
<reference evidence="1" key="1">
    <citation type="journal article" date="2015" name="Nature">
        <title>Complex archaea that bridge the gap between prokaryotes and eukaryotes.</title>
        <authorList>
            <person name="Spang A."/>
            <person name="Saw J.H."/>
            <person name="Jorgensen S.L."/>
            <person name="Zaremba-Niedzwiedzka K."/>
            <person name="Martijn J."/>
            <person name="Lind A.E."/>
            <person name="van Eijk R."/>
            <person name="Schleper C."/>
            <person name="Guy L."/>
            <person name="Ettema T.J."/>
        </authorList>
    </citation>
    <scope>NUCLEOTIDE SEQUENCE</scope>
</reference>
<gene>
    <name evidence="1" type="ORF">LCGC14_1342090</name>
</gene>
<dbReference type="AlphaFoldDB" id="A0A0F9KZS9"/>
<sequence length="63" mass="7569">MLEITFRHDGHVTKNCYRFEEIDTDTNKPKDKSECAIPYKIYFSKHIFHHQSAPDEITVKVEW</sequence>
<comment type="caution">
    <text evidence="1">The sequence shown here is derived from an EMBL/GenBank/DDBJ whole genome shotgun (WGS) entry which is preliminary data.</text>
</comment>
<evidence type="ECO:0000313" key="1">
    <source>
        <dbReference type="EMBL" id="KKM80226.1"/>
    </source>
</evidence>
<protein>
    <submittedName>
        <fullName evidence="1">Uncharacterized protein</fullName>
    </submittedName>
</protein>
<proteinExistence type="predicted"/>
<name>A0A0F9KZS9_9ZZZZ</name>
<organism evidence="1">
    <name type="scientific">marine sediment metagenome</name>
    <dbReference type="NCBI Taxonomy" id="412755"/>
    <lineage>
        <taxon>unclassified sequences</taxon>
        <taxon>metagenomes</taxon>
        <taxon>ecological metagenomes</taxon>
    </lineage>
</organism>
<dbReference type="EMBL" id="LAZR01008216">
    <property type="protein sequence ID" value="KKM80226.1"/>
    <property type="molecule type" value="Genomic_DNA"/>
</dbReference>